<feature type="region of interest" description="Disordered" evidence="1">
    <location>
        <begin position="881"/>
        <end position="903"/>
    </location>
</feature>
<feature type="compositionally biased region" description="Basic and acidic residues" evidence="1">
    <location>
        <begin position="452"/>
        <end position="462"/>
    </location>
</feature>
<dbReference type="Proteomes" id="UP001460270">
    <property type="component" value="Unassembled WGS sequence"/>
</dbReference>
<gene>
    <name evidence="2" type="ORF">WMY93_003259</name>
</gene>
<protein>
    <submittedName>
        <fullName evidence="2">Uncharacterized protein</fullName>
    </submittedName>
</protein>
<feature type="compositionally biased region" description="Basic and acidic residues" evidence="1">
    <location>
        <begin position="233"/>
        <end position="251"/>
    </location>
</feature>
<feature type="compositionally biased region" description="Basic and acidic residues" evidence="1">
    <location>
        <begin position="595"/>
        <end position="613"/>
    </location>
</feature>
<feature type="compositionally biased region" description="Basic and acidic residues" evidence="1">
    <location>
        <begin position="401"/>
        <end position="411"/>
    </location>
</feature>
<feature type="compositionally biased region" description="Polar residues" evidence="1">
    <location>
        <begin position="413"/>
        <end position="422"/>
    </location>
</feature>
<feature type="compositionally biased region" description="Basic and acidic residues" evidence="1">
    <location>
        <begin position="335"/>
        <end position="355"/>
    </location>
</feature>
<evidence type="ECO:0000313" key="2">
    <source>
        <dbReference type="EMBL" id="KAK7939933.1"/>
    </source>
</evidence>
<feature type="compositionally biased region" description="Basic and acidic residues" evidence="1">
    <location>
        <begin position="301"/>
        <end position="316"/>
    </location>
</feature>
<feature type="compositionally biased region" description="Basic and acidic residues" evidence="1">
    <location>
        <begin position="756"/>
        <end position="781"/>
    </location>
</feature>
<feature type="region of interest" description="Disordered" evidence="1">
    <location>
        <begin position="541"/>
        <end position="624"/>
    </location>
</feature>
<feature type="compositionally biased region" description="Basic residues" evidence="1">
    <location>
        <begin position="15"/>
        <end position="25"/>
    </location>
</feature>
<feature type="region of interest" description="Disordered" evidence="1">
    <location>
        <begin position="756"/>
        <end position="807"/>
    </location>
</feature>
<feature type="region of interest" description="Disordered" evidence="1">
    <location>
        <begin position="171"/>
        <end position="196"/>
    </location>
</feature>
<feature type="region of interest" description="Disordered" evidence="1">
    <location>
        <begin position="215"/>
        <end position="251"/>
    </location>
</feature>
<feature type="compositionally biased region" description="Acidic residues" evidence="1">
    <location>
        <begin position="509"/>
        <end position="523"/>
    </location>
</feature>
<organism evidence="2 3">
    <name type="scientific">Mugilogobius chulae</name>
    <name type="common">yellowstripe goby</name>
    <dbReference type="NCBI Taxonomy" id="88201"/>
    <lineage>
        <taxon>Eukaryota</taxon>
        <taxon>Metazoa</taxon>
        <taxon>Chordata</taxon>
        <taxon>Craniata</taxon>
        <taxon>Vertebrata</taxon>
        <taxon>Euteleostomi</taxon>
        <taxon>Actinopterygii</taxon>
        <taxon>Neopterygii</taxon>
        <taxon>Teleostei</taxon>
        <taxon>Neoteleostei</taxon>
        <taxon>Acanthomorphata</taxon>
        <taxon>Gobiaria</taxon>
        <taxon>Gobiiformes</taxon>
        <taxon>Gobioidei</taxon>
        <taxon>Gobiidae</taxon>
        <taxon>Gobionellinae</taxon>
        <taxon>Mugilogobius</taxon>
    </lineage>
</organism>
<comment type="caution">
    <text evidence="2">The sequence shown here is derived from an EMBL/GenBank/DDBJ whole genome shotgun (WGS) entry which is preliminary data.</text>
</comment>
<accession>A0AAW0PVM0</accession>
<sequence length="1429" mass="168832">MSNKNLQEPRLVPARPRKLPQIRKKGASEQQAMEHVLNPQSEDKPRGRVSWSKECELVKNLFKKETDEEEQVLNLGSLPGIDSNFQGLVGKNKKYFKKNMPEDEFQWLNVPNTKSLRSQAFATEESSTKIILEDPQMEDDLFLTESELKDLLSDQEIIISACPKSYQLAKYSDDDEEPKERRFLKKKKEKKEIESEKPGLWTNLHLDLEDLYPSIEDDTPSKIENSDPGLEDYYVKEPQSQHEEYRDDFKSYDSLDEDEYFKSHSTELRFKDDEVKSLSELSIEEDEDDFSRYASLDEDKLFKGHSTEPNLEDRTQFQEPSFSQSLQSDTEDLKDDLKKKGDKFPTESEQKDLLSDQKISAATRSKTYKLESDSDEEDSFEQLIAKCRARKISTSQYQNQEKVKEERKDISFQEPSFFQNLHSDTEDLMDDLQKKDQEEEPTGKRFLKKKNEKKDLESEKSRVWTNLHLDIDDPYPSIDDDKPSKIETSDPGLEEYYVKSNSGSHSQLEEDNFDGYDTLDDVSDLPFDEDEDDFSRYASLDEDKPFKGQNTELNVIDDGVKSSSELPDEEDEDNCHSYISLDEDKPFKNQFTDPNLKDDLKTISKPEYEEESHSFISDTDSESISLSSNYGDKLVEDKNGIKENEEVEYEDCFASIAPALSKLTHDTLSEQEEEVGLSALRQSLVEEIKAEETRLKKQHERDLKKLRENLIQEHEAALKDILEEENRLKAVNEERLQNLRQSLLAERREEEERLKEECERNLEEIRQNNQRRQEEKLREESNSTFENLRAKLQKEQEKDIEKLKTENEERLETLRQSLLAKNKEEEARLKEKSEQKLDEFRKTLKADRLKQEIKIRQEESRLKDENEERLKTLRQSLLEKRKEEEERLKKESEQKLAEISQEISQDVQKRQEEKLREENDATLADLKVKLQEQQQKDIKKLKMRNMQKLERLKTELEEELAAEKDKLQKHKDKCLESAKHDIEEEKKALMKAKYLERLNQYRKEMASKFKEVREELEKEQEKNLEQLREDHKKEMEEEMRRQRNEKQELFEKMRTSESRRNTAEEAQVREELRQSREECKEVREELRKSREECDRLREEMRQSGRECDRTREELRKSREESNRTRNELRKSREESDGTRDHLLRATDECDRARVEMRQITKECDRTREELLETREQLDKATHELEKTNEECHRLKNQLRDSTEDGIRTRGDLLKSRQELNVLMHELGKTKDECDRDRVEFRETYEERNTLRALVNLMQERYDTLSVKVQQLEENASRSDLRQPNIVIQAAGPIGNPGYHVAEDQRLVAPDDMAGDRISSFVDSTHRTSVCVDQDRLAHRLQTDNLVNNRWTDSYPTAARVCTSAYSQSTPSVRPTTPQYGQRIEDYISTNRWTNVPHGNGNDIMRSRPFNSTRPIQLGLDDDNNIRLYC</sequence>
<feature type="compositionally biased region" description="Polar residues" evidence="1">
    <location>
        <begin position="317"/>
        <end position="328"/>
    </location>
</feature>
<feature type="compositionally biased region" description="Basic and acidic residues" evidence="1">
    <location>
        <begin position="788"/>
        <end position="807"/>
    </location>
</feature>
<evidence type="ECO:0000256" key="1">
    <source>
        <dbReference type="SAM" id="MobiDB-lite"/>
    </source>
</evidence>
<name>A0AAW0PVM0_9GOBI</name>
<keyword evidence="3" id="KW-1185">Reference proteome</keyword>
<feature type="compositionally biased region" description="Basic and acidic residues" evidence="1">
    <location>
        <begin position="479"/>
        <end position="488"/>
    </location>
</feature>
<reference evidence="3" key="1">
    <citation type="submission" date="2024-04" db="EMBL/GenBank/DDBJ databases">
        <title>Salinicola lusitanus LLJ914,a marine bacterium isolated from the Okinawa Trough.</title>
        <authorList>
            <person name="Li J."/>
        </authorList>
    </citation>
    <scope>NUCLEOTIDE SEQUENCE [LARGE SCALE GENOMIC DNA]</scope>
</reference>
<feature type="region of interest" description="Disordered" evidence="1">
    <location>
        <begin position="1"/>
        <end position="49"/>
    </location>
</feature>
<feature type="region of interest" description="Disordered" evidence="1">
    <location>
        <begin position="1012"/>
        <end position="1139"/>
    </location>
</feature>
<feature type="compositionally biased region" description="Basic and acidic residues" evidence="1">
    <location>
        <begin position="431"/>
        <end position="443"/>
    </location>
</feature>
<proteinExistence type="predicted"/>
<feature type="region of interest" description="Disordered" evidence="1">
    <location>
        <begin position="394"/>
        <end position="523"/>
    </location>
</feature>
<evidence type="ECO:0000313" key="3">
    <source>
        <dbReference type="Proteomes" id="UP001460270"/>
    </source>
</evidence>
<dbReference type="EMBL" id="JBBPFD010000002">
    <property type="protein sequence ID" value="KAK7939933.1"/>
    <property type="molecule type" value="Genomic_DNA"/>
</dbReference>
<feature type="region of interest" description="Disordered" evidence="1">
    <location>
        <begin position="301"/>
        <end position="380"/>
    </location>
</feature>
<feature type="compositionally biased region" description="Basic and acidic residues" evidence="1">
    <location>
        <begin position="881"/>
        <end position="896"/>
    </location>
</feature>